<dbReference type="GO" id="GO:0005737">
    <property type="term" value="C:cytoplasm"/>
    <property type="evidence" value="ECO:0007669"/>
    <property type="project" value="TreeGrafter"/>
</dbReference>
<keyword evidence="3" id="KW-1185">Reference proteome</keyword>
<comment type="caution">
    <text evidence="2">The sequence shown here is derived from an EMBL/GenBank/DDBJ whole genome shotgun (WGS) entry which is preliminary data.</text>
</comment>
<protein>
    <submittedName>
        <fullName evidence="2">Membrane protein</fullName>
    </submittedName>
</protein>
<dbReference type="Gene3D" id="3.60.15.10">
    <property type="entry name" value="Ribonuclease Z/Hydroxyacylglutathione hydrolase-like"/>
    <property type="match status" value="1"/>
</dbReference>
<dbReference type="Pfam" id="PF12706">
    <property type="entry name" value="Lactamase_B_2"/>
    <property type="match status" value="1"/>
</dbReference>
<dbReference type="SUPFAM" id="SSF56281">
    <property type="entry name" value="Metallo-hydrolase/oxidoreductase"/>
    <property type="match status" value="1"/>
</dbReference>
<feature type="domain" description="Metallo-beta-lactamase" evidence="1">
    <location>
        <begin position="103"/>
        <end position="304"/>
    </location>
</feature>
<dbReference type="PANTHER" id="PTHR15032:SF4">
    <property type="entry name" value="N-ACYL-PHOSPHATIDYLETHANOLAMINE-HYDROLYZING PHOSPHOLIPASE D"/>
    <property type="match status" value="1"/>
</dbReference>
<dbReference type="Proteomes" id="UP001143372">
    <property type="component" value="Unassembled WGS sequence"/>
</dbReference>
<dbReference type="PANTHER" id="PTHR15032">
    <property type="entry name" value="N-ACYL-PHOSPHATIDYLETHANOLAMINE-HYDROLYZING PHOSPHOLIPASE D"/>
    <property type="match status" value="1"/>
</dbReference>
<dbReference type="AlphaFoldDB" id="A0A9W6J2U7"/>
<sequence length="350" mass="37854">MLALLGAPALAAGWFGWRRARNRYYSGSITDHFDGVRFFNPGHPWAQTPVDAMRALALTKRTPWPDRWPSPFSDKPPARVGGAGLRVVAIGHATHLIQAAGVNILTDPVWSDRASPFGFAGPKRVVAPGVAFADLPRIDIVLLSHNHYDHLDLATMSRLAERDDPRVIVPLGNDAILRAHDRAIRAEAYDWADRVALADGITATLTPAYHWSARGVTDRHKALWCAFALDLGPAGKVYFGGDSGFGEGATFRAAGQEHGPFRLAILPIGAYEPRWFMGDHHMNPDDAVKAFALLGAESAVGCHWGVFRLTAEAIDAPAQDLATALATAEIAPERFRALRPGEVWESAGAA</sequence>
<reference evidence="2" key="1">
    <citation type="journal article" date="2014" name="Int. J. Syst. Evol. Microbiol.">
        <title>Complete genome sequence of Corynebacterium casei LMG S-19264T (=DSM 44701T), isolated from a smear-ripened cheese.</title>
        <authorList>
            <consortium name="US DOE Joint Genome Institute (JGI-PGF)"/>
            <person name="Walter F."/>
            <person name="Albersmeier A."/>
            <person name="Kalinowski J."/>
            <person name="Ruckert C."/>
        </authorList>
    </citation>
    <scope>NUCLEOTIDE SEQUENCE</scope>
    <source>
        <strain evidence="2">VKM B-2347</strain>
    </source>
</reference>
<dbReference type="EMBL" id="BSFI01000008">
    <property type="protein sequence ID" value="GLK68766.1"/>
    <property type="molecule type" value="Genomic_DNA"/>
</dbReference>
<name>A0A9W6J2U7_9HYPH</name>
<dbReference type="InterPro" id="IPR001279">
    <property type="entry name" value="Metallo-B-lactamas"/>
</dbReference>
<evidence type="ECO:0000313" key="3">
    <source>
        <dbReference type="Proteomes" id="UP001143372"/>
    </source>
</evidence>
<evidence type="ECO:0000259" key="1">
    <source>
        <dbReference type="Pfam" id="PF12706"/>
    </source>
</evidence>
<evidence type="ECO:0000313" key="2">
    <source>
        <dbReference type="EMBL" id="GLK68766.1"/>
    </source>
</evidence>
<proteinExistence type="predicted"/>
<reference evidence="2" key="2">
    <citation type="submission" date="2023-01" db="EMBL/GenBank/DDBJ databases">
        <authorList>
            <person name="Sun Q."/>
            <person name="Evtushenko L."/>
        </authorList>
    </citation>
    <scope>NUCLEOTIDE SEQUENCE</scope>
    <source>
        <strain evidence="2">VKM B-2347</strain>
    </source>
</reference>
<accession>A0A9W6J2U7</accession>
<organism evidence="2 3">
    <name type="scientific">Hansschlegelia plantiphila</name>
    <dbReference type="NCBI Taxonomy" id="374655"/>
    <lineage>
        <taxon>Bacteria</taxon>
        <taxon>Pseudomonadati</taxon>
        <taxon>Pseudomonadota</taxon>
        <taxon>Alphaproteobacteria</taxon>
        <taxon>Hyphomicrobiales</taxon>
        <taxon>Methylopilaceae</taxon>
        <taxon>Hansschlegelia</taxon>
    </lineage>
</organism>
<dbReference type="InterPro" id="IPR036866">
    <property type="entry name" value="RibonucZ/Hydroxyglut_hydro"/>
</dbReference>
<gene>
    <name evidence="2" type="ORF">GCM10008179_24040</name>
</gene>